<gene>
    <name evidence="1" type="ORF">Bpfe_029101</name>
</gene>
<evidence type="ECO:0000313" key="1">
    <source>
        <dbReference type="EMBL" id="KAK0041487.1"/>
    </source>
</evidence>
<organism evidence="1 2">
    <name type="scientific">Biomphalaria pfeifferi</name>
    <name type="common">Bloodfluke planorb</name>
    <name type="synonym">Freshwater snail</name>
    <dbReference type="NCBI Taxonomy" id="112525"/>
    <lineage>
        <taxon>Eukaryota</taxon>
        <taxon>Metazoa</taxon>
        <taxon>Spiralia</taxon>
        <taxon>Lophotrochozoa</taxon>
        <taxon>Mollusca</taxon>
        <taxon>Gastropoda</taxon>
        <taxon>Heterobranchia</taxon>
        <taxon>Euthyneura</taxon>
        <taxon>Panpulmonata</taxon>
        <taxon>Hygrophila</taxon>
        <taxon>Lymnaeoidea</taxon>
        <taxon>Planorbidae</taxon>
        <taxon>Biomphalaria</taxon>
    </lineage>
</organism>
<feature type="non-terminal residue" evidence="1">
    <location>
        <position position="54"/>
    </location>
</feature>
<proteinExistence type="predicted"/>
<dbReference type="EMBL" id="JASAOG010000274">
    <property type="protein sequence ID" value="KAK0041487.1"/>
    <property type="molecule type" value="Genomic_DNA"/>
</dbReference>
<keyword evidence="2" id="KW-1185">Reference proteome</keyword>
<sequence>MGRVFGVPCEIFTCSASLSPIHPINVDTHVCRHWGHRRSHEGDIRLSDVAKFTQ</sequence>
<reference evidence="1" key="1">
    <citation type="journal article" date="2023" name="PLoS Negl. Trop. Dis.">
        <title>A genome sequence for Biomphalaria pfeifferi, the major vector snail for the human-infecting parasite Schistosoma mansoni.</title>
        <authorList>
            <person name="Bu L."/>
            <person name="Lu L."/>
            <person name="Laidemitt M.R."/>
            <person name="Zhang S.M."/>
            <person name="Mutuku M."/>
            <person name="Mkoji G."/>
            <person name="Steinauer M."/>
            <person name="Loker E.S."/>
        </authorList>
    </citation>
    <scope>NUCLEOTIDE SEQUENCE</scope>
    <source>
        <strain evidence="1">KasaAsao</strain>
    </source>
</reference>
<accession>A0AAD8AS92</accession>
<dbReference type="AlphaFoldDB" id="A0AAD8AS92"/>
<protein>
    <submittedName>
        <fullName evidence="1">Uncharacterized protein</fullName>
    </submittedName>
</protein>
<reference evidence="1" key="2">
    <citation type="submission" date="2023-04" db="EMBL/GenBank/DDBJ databases">
        <authorList>
            <person name="Bu L."/>
            <person name="Lu L."/>
            <person name="Laidemitt M.R."/>
            <person name="Zhang S.M."/>
            <person name="Mutuku M."/>
            <person name="Mkoji G."/>
            <person name="Steinauer M."/>
            <person name="Loker E.S."/>
        </authorList>
    </citation>
    <scope>NUCLEOTIDE SEQUENCE</scope>
    <source>
        <strain evidence="1">KasaAsao</strain>
        <tissue evidence="1">Whole Snail</tissue>
    </source>
</reference>
<name>A0AAD8AS92_BIOPF</name>
<dbReference type="Proteomes" id="UP001233172">
    <property type="component" value="Unassembled WGS sequence"/>
</dbReference>
<evidence type="ECO:0000313" key="2">
    <source>
        <dbReference type="Proteomes" id="UP001233172"/>
    </source>
</evidence>
<comment type="caution">
    <text evidence="1">The sequence shown here is derived from an EMBL/GenBank/DDBJ whole genome shotgun (WGS) entry which is preliminary data.</text>
</comment>